<evidence type="ECO:0000256" key="1">
    <source>
        <dbReference type="SAM" id="MobiDB-lite"/>
    </source>
</evidence>
<protein>
    <submittedName>
        <fullName evidence="2">Uncharacterized protein</fullName>
    </submittedName>
</protein>
<dbReference type="AlphaFoldDB" id="X0UMH3"/>
<feature type="non-terminal residue" evidence="2">
    <location>
        <position position="265"/>
    </location>
</feature>
<feature type="compositionally biased region" description="Low complexity" evidence="1">
    <location>
        <begin position="143"/>
        <end position="183"/>
    </location>
</feature>
<gene>
    <name evidence="2" type="ORF">S01H1_44375</name>
</gene>
<feature type="non-terminal residue" evidence="2">
    <location>
        <position position="1"/>
    </location>
</feature>
<name>X0UMH3_9ZZZZ</name>
<dbReference type="EMBL" id="BARS01028305">
    <property type="protein sequence ID" value="GAG06880.1"/>
    <property type="molecule type" value="Genomic_DNA"/>
</dbReference>
<sequence>VSPQAQVIRLSCLDLIKSIHCDPSRTLTYRIRKNCGYLPIPSGSASYDPRYDATNSNPASGNAAWVESTDPRLAYVEWDCVEYYYSLNPGDNSTSESCMLIEIQVEDDLNNISNKVIIRQGYTGVWDWDGYLDEAPWLECPGSSSSTSSSSSSISSSSTSNSSSSTSSSSSSVSSSSSSTSASGPSWVSYGDNTYWTVAQGTWNGSGWDAAPGKSGYGLQLNELGSWNLGFRPTKIRVTYNTTGANMTLEDTNFGAIVPWGSYTS</sequence>
<reference evidence="2" key="1">
    <citation type="journal article" date="2014" name="Front. Microbiol.">
        <title>High frequency of phylogenetically diverse reductive dehalogenase-homologous genes in deep subseafloor sedimentary metagenomes.</title>
        <authorList>
            <person name="Kawai M."/>
            <person name="Futagami T."/>
            <person name="Toyoda A."/>
            <person name="Takaki Y."/>
            <person name="Nishi S."/>
            <person name="Hori S."/>
            <person name="Arai W."/>
            <person name="Tsubouchi T."/>
            <person name="Morono Y."/>
            <person name="Uchiyama I."/>
            <person name="Ito T."/>
            <person name="Fujiyama A."/>
            <person name="Inagaki F."/>
            <person name="Takami H."/>
        </authorList>
    </citation>
    <scope>NUCLEOTIDE SEQUENCE</scope>
    <source>
        <strain evidence="2">Expedition CK06-06</strain>
    </source>
</reference>
<organism evidence="2">
    <name type="scientific">marine sediment metagenome</name>
    <dbReference type="NCBI Taxonomy" id="412755"/>
    <lineage>
        <taxon>unclassified sequences</taxon>
        <taxon>metagenomes</taxon>
        <taxon>ecological metagenomes</taxon>
    </lineage>
</organism>
<accession>X0UMH3</accession>
<comment type="caution">
    <text evidence="2">The sequence shown here is derived from an EMBL/GenBank/DDBJ whole genome shotgun (WGS) entry which is preliminary data.</text>
</comment>
<evidence type="ECO:0000313" key="2">
    <source>
        <dbReference type="EMBL" id="GAG06880.1"/>
    </source>
</evidence>
<feature type="region of interest" description="Disordered" evidence="1">
    <location>
        <begin position="142"/>
        <end position="185"/>
    </location>
</feature>
<proteinExistence type="predicted"/>